<proteinExistence type="predicted"/>
<sequence>MLCCAPWTRASAPGGRTASAYPAGGADRTAGQGHHLARAADGEGDRPAASLLPEGRARRGAV</sequence>
<dbReference type="STRING" id="414684.RC1_0567"/>
<organism evidence="2 3">
    <name type="scientific">Rhodospirillum centenum (strain ATCC 51521 / SW)</name>
    <dbReference type="NCBI Taxonomy" id="414684"/>
    <lineage>
        <taxon>Bacteria</taxon>
        <taxon>Pseudomonadati</taxon>
        <taxon>Pseudomonadota</taxon>
        <taxon>Alphaproteobacteria</taxon>
        <taxon>Rhodospirillales</taxon>
        <taxon>Rhodospirillaceae</taxon>
        <taxon>Rhodospirillum</taxon>
    </lineage>
</organism>
<gene>
    <name evidence="2" type="ordered locus">RC1_0567</name>
</gene>
<dbReference type="HOGENOM" id="CLU_2901256_0_0_5"/>
<reference evidence="2 3" key="1">
    <citation type="journal article" date="2010" name="BMC Genomics">
        <title>Metabolic flexibility revealed in the genome of the cyst-forming alpha-1 proteobacterium Rhodospirillum centenum.</title>
        <authorList>
            <person name="Lu Y.K."/>
            <person name="Marden J."/>
            <person name="Han M."/>
            <person name="Swingley W.D."/>
            <person name="Mastrian S.D."/>
            <person name="Chowdhury S.R."/>
            <person name="Hao J."/>
            <person name="Helmy T."/>
            <person name="Kim S."/>
            <person name="Kurdoglu A.A."/>
            <person name="Matthies H.J."/>
            <person name="Rollo D."/>
            <person name="Stothard P."/>
            <person name="Blankenship R.E."/>
            <person name="Bauer C.E."/>
            <person name="Touchman J.W."/>
        </authorList>
    </citation>
    <scope>NUCLEOTIDE SEQUENCE [LARGE SCALE GENOMIC DNA]</scope>
    <source>
        <strain evidence="3">ATCC 51521 / SW</strain>
    </source>
</reference>
<dbReference type="KEGG" id="rce:RC1_0567"/>
<dbReference type="EMBL" id="CP000613">
    <property type="protein sequence ID" value="ACI98003.1"/>
    <property type="molecule type" value="Genomic_DNA"/>
</dbReference>
<evidence type="ECO:0000313" key="3">
    <source>
        <dbReference type="Proteomes" id="UP000001591"/>
    </source>
</evidence>
<evidence type="ECO:0000313" key="2">
    <source>
        <dbReference type="EMBL" id="ACI98003.1"/>
    </source>
</evidence>
<keyword evidence="3" id="KW-1185">Reference proteome</keyword>
<accession>B6IRB7</accession>
<dbReference type="AlphaFoldDB" id="B6IRB7"/>
<dbReference type="Proteomes" id="UP000001591">
    <property type="component" value="Chromosome"/>
</dbReference>
<feature type="region of interest" description="Disordered" evidence="1">
    <location>
        <begin position="1"/>
        <end position="62"/>
    </location>
</feature>
<evidence type="ECO:0000256" key="1">
    <source>
        <dbReference type="SAM" id="MobiDB-lite"/>
    </source>
</evidence>
<name>B6IRB7_RHOCS</name>
<protein>
    <submittedName>
        <fullName evidence="2">Uncharacterized protein</fullName>
    </submittedName>
</protein>